<name>A0A0H3KV18_PANAA</name>
<accession>A0A0H3KV18</accession>
<evidence type="ECO:0000313" key="1">
    <source>
        <dbReference type="EMBL" id="BAK11029.1"/>
    </source>
</evidence>
<dbReference type="HOGENOM" id="CLU_1203876_0_0_6"/>
<organism evidence="1 2">
    <name type="scientific">Pantoea ananatis (strain AJ13355)</name>
    <dbReference type="NCBI Taxonomy" id="932677"/>
    <lineage>
        <taxon>Bacteria</taxon>
        <taxon>Pseudomonadati</taxon>
        <taxon>Pseudomonadota</taxon>
        <taxon>Gammaproteobacteria</taxon>
        <taxon>Enterobacterales</taxon>
        <taxon>Erwiniaceae</taxon>
        <taxon>Pantoea</taxon>
    </lineage>
</organism>
<dbReference type="Proteomes" id="UP000006690">
    <property type="component" value="Chromosome"/>
</dbReference>
<dbReference type="KEGG" id="paj:PAJ_0949"/>
<evidence type="ECO:0000313" key="2">
    <source>
        <dbReference type="Proteomes" id="UP000006690"/>
    </source>
</evidence>
<dbReference type="EMBL" id="AP012032">
    <property type="protein sequence ID" value="BAK11029.1"/>
    <property type="molecule type" value="Genomic_DNA"/>
</dbReference>
<dbReference type="OrthoDB" id="6606424at2"/>
<proteinExistence type="predicted"/>
<dbReference type="AlphaFoldDB" id="A0A0H3KV18"/>
<protein>
    <submittedName>
        <fullName evidence="1">Uncharacterized protein</fullName>
    </submittedName>
</protein>
<dbReference type="eggNOG" id="COG2200">
    <property type="taxonomic scope" value="Bacteria"/>
</dbReference>
<dbReference type="RefSeq" id="WP_014593527.1">
    <property type="nucleotide sequence ID" value="NC_017531.2"/>
</dbReference>
<gene>
    <name evidence="1" type="ordered locus">PAJ_0949</name>
</gene>
<sequence>MKKITGLIVPCSPPEFVIAADPFAAQGLASLMSATGKKVTCLSAGEYFHLLPVLRAQDEWRLTVVMPHDPLEFMRMTDKVVMLIKSSHLSPHIIILSHAPAGWLIQTLSAQGCAQTALCNVTVFPSRISCSELLIIMSGTVQTSFFRLKADCIQSSPPALTPCEYTAVYSWLAGYSSHAFAAKARRSVKTFYGQRYSGLCKLAFVFPSLKPRRRMNPLKKTPKVTIRGRG</sequence>
<reference evidence="2" key="1">
    <citation type="journal article" date="2012" name="Appl. Microbiol. Biotechnol.">
        <title>The complete genome sequence of Pantoea ananatis AJ13355, an organism with great biotechnological potential.</title>
        <authorList>
            <person name="Hara Y."/>
            <person name="Kadotani N."/>
            <person name="Izui H."/>
            <person name="Katashkina J.I."/>
            <person name="Kuvaeva T.M."/>
            <person name="Andreeva I.G."/>
            <person name="Golubeva L.I."/>
            <person name="Malko D.B."/>
            <person name="Makeev V.J."/>
            <person name="Mashko S.V."/>
            <person name="Kozlov Y.I."/>
        </authorList>
    </citation>
    <scope>NUCLEOTIDE SEQUENCE [LARGE SCALE GENOMIC DNA]</scope>
    <source>
        <strain evidence="2">AJ13355</strain>
    </source>
</reference>
<dbReference type="PATRIC" id="fig|932677.3.peg.1086"/>